<name>A0A1F8B6D9_9BACT</name>
<evidence type="ECO:0008006" key="15">
    <source>
        <dbReference type="Google" id="ProtNLM"/>
    </source>
</evidence>
<dbReference type="Gene3D" id="3.40.710.10">
    <property type="entry name" value="DD-peptidase/beta-lactamase superfamily"/>
    <property type="match status" value="1"/>
</dbReference>
<gene>
    <name evidence="13" type="ORF">A2892_04680</name>
</gene>
<keyword evidence="4 10" id="KW-0812">Transmembrane</keyword>
<dbReference type="InterPro" id="IPR001460">
    <property type="entry name" value="PCN-bd_Tpept"/>
</dbReference>
<dbReference type="InterPro" id="IPR036138">
    <property type="entry name" value="PBP_dimer_sf"/>
</dbReference>
<keyword evidence="5" id="KW-0133">Cell shape</keyword>
<sequence>MQTFSQSKKESLFIFFLKGLLITGFFILITRLIDLQIIEGTYYRSLTEGNRIRRIEIDSPRGKILARGGEVLVGNRDIKKMIVFDDKTGFQKVIFPDEKNQDLIVTEWIREYHLKDDFAHLSGFLNEVKAEELNRVKAECPEKGPLKLGALVGRGGLEEKYDCSLRGFSGEEFIEVDADGSIVRILGKREPKKGNDIKTSIDINLQKKVAEVLKESKFTQTKSGALVITDGNGNVLALYSFPSFDPNVFEQGNPEKISSILNEETQPMINRVISGRFLPGSIYKPIVAISALEEKIIDENYTFDDRGVITINTLYGNFTYKNWYFSQYGKTEGKIGLVRAIARSTDTFFYKLGEIIGVEKLNEWSHKFGLNQETGIDLPAEIVGTVPSPIWKLREKGEKWFLGNTYHLAIGQGDIALTPIGIHSAIAAIASDGKYCQPKVVSSIEQSNGQLAIFQCKNLNVSKENIKVVKQGMIAACSSGGTGFPFFDFKQKFGIDVACKTGTAETGTIKNPHSWFTAFAPPDNPKIILTLLVANGGEGSKIAGPIAREIFNYWFENNSQ</sequence>
<keyword evidence="9" id="KW-0961">Cell wall biogenesis/degradation</keyword>
<evidence type="ECO:0000256" key="5">
    <source>
        <dbReference type="ARBA" id="ARBA00022960"/>
    </source>
</evidence>
<dbReference type="Proteomes" id="UP000176404">
    <property type="component" value="Unassembled WGS sequence"/>
</dbReference>
<evidence type="ECO:0000256" key="9">
    <source>
        <dbReference type="ARBA" id="ARBA00023316"/>
    </source>
</evidence>
<dbReference type="Pfam" id="PF03717">
    <property type="entry name" value="PBP_dimer"/>
    <property type="match status" value="1"/>
</dbReference>
<dbReference type="GO" id="GO:0005886">
    <property type="term" value="C:plasma membrane"/>
    <property type="evidence" value="ECO:0007669"/>
    <property type="project" value="UniProtKB-SubCell"/>
</dbReference>
<evidence type="ECO:0000259" key="11">
    <source>
        <dbReference type="Pfam" id="PF00905"/>
    </source>
</evidence>
<dbReference type="InterPro" id="IPR050515">
    <property type="entry name" value="Beta-lactam/transpept"/>
</dbReference>
<evidence type="ECO:0000256" key="7">
    <source>
        <dbReference type="ARBA" id="ARBA00022989"/>
    </source>
</evidence>
<dbReference type="GO" id="GO:0009252">
    <property type="term" value="P:peptidoglycan biosynthetic process"/>
    <property type="evidence" value="ECO:0007669"/>
    <property type="project" value="UniProtKB-KW"/>
</dbReference>
<evidence type="ECO:0000256" key="2">
    <source>
        <dbReference type="ARBA" id="ARBA00004236"/>
    </source>
</evidence>
<evidence type="ECO:0000256" key="3">
    <source>
        <dbReference type="ARBA" id="ARBA00022475"/>
    </source>
</evidence>
<feature type="domain" description="Penicillin-binding protein transpeptidase" evidence="11">
    <location>
        <begin position="225"/>
        <end position="551"/>
    </location>
</feature>
<evidence type="ECO:0000256" key="1">
    <source>
        <dbReference type="ARBA" id="ARBA00004167"/>
    </source>
</evidence>
<protein>
    <recommendedName>
        <fullName evidence="15">Penicillin-binding protein 2</fullName>
    </recommendedName>
</protein>
<evidence type="ECO:0000256" key="8">
    <source>
        <dbReference type="ARBA" id="ARBA00023136"/>
    </source>
</evidence>
<dbReference type="PANTHER" id="PTHR30627:SF2">
    <property type="entry name" value="PEPTIDOGLYCAN D,D-TRANSPEPTIDASE MRDA"/>
    <property type="match status" value="1"/>
</dbReference>
<dbReference type="SUPFAM" id="SSF56601">
    <property type="entry name" value="beta-lactamase/transpeptidase-like"/>
    <property type="match status" value="1"/>
</dbReference>
<dbReference type="STRING" id="1802517.A2892_04680"/>
<organism evidence="13 14">
    <name type="scientific">Candidatus Woesebacteria bacterium RIFCSPLOWO2_01_FULL_39_10b</name>
    <dbReference type="NCBI Taxonomy" id="1802517"/>
    <lineage>
        <taxon>Bacteria</taxon>
        <taxon>Candidatus Woeseibacteriota</taxon>
    </lineage>
</organism>
<reference evidence="13 14" key="1">
    <citation type="journal article" date="2016" name="Nat. Commun.">
        <title>Thousands of microbial genomes shed light on interconnected biogeochemical processes in an aquifer system.</title>
        <authorList>
            <person name="Anantharaman K."/>
            <person name="Brown C.T."/>
            <person name="Hug L.A."/>
            <person name="Sharon I."/>
            <person name="Castelle C.J."/>
            <person name="Probst A.J."/>
            <person name="Thomas B.C."/>
            <person name="Singh A."/>
            <person name="Wilkins M.J."/>
            <person name="Karaoz U."/>
            <person name="Brodie E.L."/>
            <person name="Williams K.H."/>
            <person name="Hubbard S.S."/>
            <person name="Banfield J.F."/>
        </authorList>
    </citation>
    <scope>NUCLEOTIDE SEQUENCE [LARGE SCALE GENOMIC DNA]</scope>
</reference>
<dbReference type="Gene3D" id="3.90.1310.10">
    <property type="entry name" value="Penicillin-binding protein 2a (Domain 2)"/>
    <property type="match status" value="1"/>
</dbReference>
<evidence type="ECO:0000256" key="10">
    <source>
        <dbReference type="SAM" id="Phobius"/>
    </source>
</evidence>
<keyword evidence="3" id="KW-1003">Cell membrane</keyword>
<dbReference type="SUPFAM" id="SSF56519">
    <property type="entry name" value="Penicillin binding protein dimerisation domain"/>
    <property type="match status" value="1"/>
</dbReference>
<proteinExistence type="predicted"/>
<dbReference type="InterPro" id="IPR012338">
    <property type="entry name" value="Beta-lactam/transpept-like"/>
</dbReference>
<comment type="caution">
    <text evidence="13">The sequence shown here is derived from an EMBL/GenBank/DDBJ whole genome shotgun (WGS) entry which is preliminary data.</text>
</comment>
<comment type="subcellular location">
    <subcellularLocation>
        <location evidence="2">Cell membrane</location>
    </subcellularLocation>
    <subcellularLocation>
        <location evidence="1">Membrane</location>
        <topology evidence="1">Single-pass membrane protein</topology>
    </subcellularLocation>
</comment>
<dbReference type="AlphaFoldDB" id="A0A1F8B6D9"/>
<dbReference type="PANTHER" id="PTHR30627">
    <property type="entry name" value="PEPTIDOGLYCAN D,D-TRANSPEPTIDASE"/>
    <property type="match status" value="1"/>
</dbReference>
<dbReference type="Pfam" id="PF00905">
    <property type="entry name" value="Transpeptidase"/>
    <property type="match status" value="1"/>
</dbReference>
<dbReference type="GO" id="GO:0008658">
    <property type="term" value="F:penicillin binding"/>
    <property type="evidence" value="ECO:0007669"/>
    <property type="project" value="InterPro"/>
</dbReference>
<feature type="domain" description="Penicillin-binding protein dimerisation" evidence="12">
    <location>
        <begin position="104"/>
        <end position="184"/>
    </location>
</feature>
<keyword evidence="6" id="KW-0573">Peptidoglycan synthesis</keyword>
<accession>A0A1F8B6D9</accession>
<evidence type="ECO:0000313" key="14">
    <source>
        <dbReference type="Proteomes" id="UP000176404"/>
    </source>
</evidence>
<dbReference type="GO" id="GO:0008360">
    <property type="term" value="P:regulation of cell shape"/>
    <property type="evidence" value="ECO:0007669"/>
    <property type="project" value="UniProtKB-KW"/>
</dbReference>
<dbReference type="EMBL" id="MGHD01000018">
    <property type="protein sequence ID" value="OGM59612.1"/>
    <property type="molecule type" value="Genomic_DNA"/>
</dbReference>
<evidence type="ECO:0000256" key="6">
    <source>
        <dbReference type="ARBA" id="ARBA00022984"/>
    </source>
</evidence>
<keyword evidence="8 10" id="KW-0472">Membrane</keyword>
<dbReference type="GO" id="GO:0071972">
    <property type="term" value="F:peptidoglycan L,D-transpeptidase activity"/>
    <property type="evidence" value="ECO:0007669"/>
    <property type="project" value="TreeGrafter"/>
</dbReference>
<evidence type="ECO:0000313" key="13">
    <source>
        <dbReference type="EMBL" id="OGM59612.1"/>
    </source>
</evidence>
<keyword evidence="7 10" id="KW-1133">Transmembrane helix</keyword>
<evidence type="ECO:0000256" key="4">
    <source>
        <dbReference type="ARBA" id="ARBA00022692"/>
    </source>
</evidence>
<evidence type="ECO:0000259" key="12">
    <source>
        <dbReference type="Pfam" id="PF03717"/>
    </source>
</evidence>
<feature type="transmembrane region" description="Helical" evidence="10">
    <location>
        <begin position="12"/>
        <end position="33"/>
    </location>
</feature>
<dbReference type="GO" id="GO:0071555">
    <property type="term" value="P:cell wall organization"/>
    <property type="evidence" value="ECO:0007669"/>
    <property type="project" value="UniProtKB-KW"/>
</dbReference>
<dbReference type="InterPro" id="IPR005311">
    <property type="entry name" value="PBP_dimer"/>
</dbReference>